<keyword evidence="1" id="KW-1133">Transmembrane helix</keyword>
<name>A0A291M2B7_9RHOB</name>
<organism evidence="2 3">
    <name type="scientific">Pacificitalea manganoxidans</name>
    <dbReference type="NCBI Taxonomy" id="1411902"/>
    <lineage>
        <taxon>Bacteria</taxon>
        <taxon>Pseudomonadati</taxon>
        <taxon>Pseudomonadota</taxon>
        <taxon>Alphaproteobacteria</taxon>
        <taxon>Rhodobacterales</taxon>
        <taxon>Paracoccaceae</taxon>
        <taxon>Pacificitalea</taxon>
    </lineage>
</organism>
<dbReference type="KEGG" id="cmag:CBW24_14530"/>
<keyword evidence="3" id="KW-1185">Reference proteome</keyword>
<feature type="transmembrane region" description="Helical" evidence="1">
    <location>
        <begin position="95"/>
        <end position="119"/>
    </location>
</feature>
<evidence type="ECO:0000313" key="2">
    <source>
        <dbReference type="EMBL" id="ATI43099.1"/>
    </source>
</evidence>
<keyword evidence="1" id="KW-0472">Membrane</keyword>
<evidence type="ECO:0000313" key="3">
    <source>
        <dbReference type="Proteomes" id="UP000219050"/>
    </source>
</evidence>
<dbReference type="EMBL" id="CP021404">
    <property type="protein sequence ID" value="ATI43099.1"/>
    <property type="molecule type" value="Genomic_DNA"/>
</dbReference>
<evidence type="ECO:0000256" key="1">
    <source>
        <dbReference type="SAM" id="Phobius"/>
    </source>
</evidence>
<dbReference type="Proteomes" id="UP000219050">
    <property type="component" value="Chromosome"/>
</dbReference>
<dbReference type="AlphaFoldDB" id="A0A291M2B7"/>
<proteinExistence type="predicted"/>
<gene>
    <name evidence="2" type="ORF">CBW24_14530</name>
</gene>
<accession>A0A291M2B7</accession>
<keyword evidence="1" id="KW-0812">Transmembrane</keyword>
<sequence length="124" mass="14181">MKQRSLPDINADLAELLRQKLGIRRGVTLEAKLNKAGRLLPRAVRREARYLASAETRFAHPRLRRQIDPVRVMKAERAIRRHLQGVDPGLRQRRLWGGIAAGLAFNFLLIAGVIIAWMWNTGRL</sequence>
<reference evidence="2 3" key="1">
    <citation type="submission" date="2017-05" db="EMBL/GenBank/DDBJ databases">
        <title>Comparative genomic and metabolic analysis of manganese-oxidizing mechanisms in Celeribater manganoxidans DY25T: its adaption to the environment of polymetallic nodule.</title>
        <authorList>
            <person name="Wang X."/>
        </authorList>
    </citation>
    <scope>NUCLEOTIDE SEQUENCE [LARGE SCALE GENOMIC DNA]</scope>
    <source>
        <strain evidence="2 3">DY25</strain>
    </source>
</reference>
<dbReference type="RefSeq" id="WP_097373988.1">
    <property type="nucleotide sequence ID" value="NZ_CP021404.1"/>
</dbReference>
<dbReference type="OrthoDB" id="7874312at2"/>
<protein>
    <submittedName>
        <fullName evidence="2">Uncharacterized protein</fullName>
    </submittedName>
</protein>